<dbReference type="RefSeq" id="WP_186903603.1">
    <property type="nucleotide sequence ID" value="NZ_JACOGD010000004.1"/>
</dbReference>
<protein>
    <submittedName>
        <fullName evidence="2">TolC family protein</fullName>
    </submittedName>
</protein>
<evidence type="ECO:0000313" key="2">
    <source>
        <dbReference type="EMBL" id="MBC3931906.1"/>
    </source>
</evidence>
<feature type="signal peptide" evidence="1">
    <location>
        <begin position="1"/>
        <end position="22"/>
    </location>
</feature>
<feature type="chain" id="PRO_5046266291" evidence="1">
    <location>
        <begin position="23"/>
        <end position="476"/>
    </location>
</feature>
<evidence type="ECO:0000313" key="3">
    <source>
        <dbReference type="Proteomes" id="UP000654304"/>
    </source>
</evidence>
<reference evidence="2 3" key="1">
    <citation type="submission" date="2020-08" db="EMBL/GenBank/DDBJ databases">
        <title>Novel species isolated from subtropical streams in China.</title>
        <authorList>
            <person name="Lu H."/>
        </authorList>
    </citation>
    <scope>NUCLEOTIDE SEQUENCE [LARGE SCALE GENOMIC DNA]</scope>
    <source>
        <strain evidence="2 3">CY22W</strain>
    </source>
</reference>
<sequence length="476" mass="51954">MFSPYRFSLLALPLLMAGCAGFSVDQSTAELNRQFPQQTQGELQLARDSSQAQALRQQADALLSTPLSQHDAVRLALWNSPAIQSWLAQHWGDGARLVQQGRIANPLLNLERSQLAGELEIARSLSVGLLDLLSLPRRQQVSAAQLQQAQLQFSQQVLQHITQLRLAWVRAVAAQQSLEYAQQVNEAAEAGAELARRMRTAGNFSALQAARQQSFSADAMARLTEARQAQTASREALVRLLGLDAEQAQALQLPAHLPDLPAQPLAPEQIASQLPQNWLDVRIAAAALHTAAQRQGLQLLQGWTDIELSVKRDTVFASAAESGAAAGARVKRGLGLSIRLPFFDQGQLQRDAMRADTLAASYQLENSLRQGASQLRESYAAYHSSYEIARHHRDVMLPLKRQIAEQNTLRYNGMLISVFELLGSSREQIEGVLAAIQANQQFWIADAELQASLLGAASPTALRPASRAATSSDVAH</sequence>
<dbReference type="SUPFAM" id="SSF56954">
    <property type="entry name" value="Outer membrane efflux proteins (OEP)"/>
    <property type="match status" value="1"/>
</dbReference>
<comment type="caution">
    <text evidence="2">The sequence shown here is derived from an EMBL/GenBank/DDBJ whole genome shotgun (WGS) entry which is preliminary data.</text>
</comment>
<organism evidence="2 3">
    <name type="scientific">Undibacterium curvum</name>
    <dbReference type="NCBI Taxonomy" id="2762294"/>
    <lineage>
        <taxon>Bacteria</taxon>
        <taxon>Pseudomonadati</taxon>
        <taxon>Pseudomonadota</taxon>
        <taxon>Betaproteobacteria</taxon>
        <taxon>Burkholderiales</taxon>
        <taxon>Oxalobacteraceae</taxon>
        <taxon>Undibacterium</taxon>
    </lineage>
</organism>
<dbReference type="EMBL" id="JACOGD010000004">
    <property type="protein sequence ID" value="MBC3931906.1"/>
    <property type="molecule type" value="Genomic_DNA"/>
</dbReference>
<dbReference type="PANTHER" id="PTHR30203">
    <property type="entry name" value="OUTER MEMBRANE CATION EFFLUX PROTEIN"/>
    <property type="match status" value="1"/>
</dbReference>
<dbReference type="PROSITE" id="PS51257">
    <property type="entry name" value="PROKAR_LIPOPROTEIN"/>
    <property type="match status" value="1"/>
</dbReference>
<evidence type="ECO:0000256" key="1">
    <source>
        <dbReference type="SAM" id="SignalP"/>
    </source>
</evidence>
<dbReference type="InterPro" id="IPR010131">
    <property type="entry name" value="MdtP/NodT-like"/>
</dbReference>
<keyword evidence="3" id="KW-1185">Reference proteome</keyword>
<dbReference type="Gene3D" id="1.20.1600.10">
    <property type="entry name" value="Outer membrane efflux proteins (OEP)"/>
    <property type="match status" value="1"/>
</dbReference>
<keyword evidence="1" id="KW-0732">Signal</keyword>
<proteinExistence type="predicted"/>
<dbReference type="Proteomes" id="UP000654304">
    <property type="component" value="Unassembled WGS sequence"/>
</dbReference>
<dbReference type="PANTHER" id="PTHR30203:SF24">
    <property type="entry name" value="BLR4935 PROTEIN"/>
    <property type="match status" value="1"/>
</dbReference>
<name>A0ABR7A4T4_9BURK</name>
<gene>
    <name evidence="2" type="ORF">H8K43_09505</name>
</gene>
<accession>A0ABR7A4T4</accession>